<gene>
    <name evidence="3" type="ORF">GPECTOR_27g641</name>
</gene>
<dbReference type="InterPro" id="IPR018247">
    <property type="entry name" value="EF_Hand_1_Ca_BS"/>
</dbReference>
<proteinExistence type="predicted"/>
<dbReference type="OrthoDB" id="528013at2759"/>
<sequence length="83" mass="9512">MHVRQLCTYLDRNGDGTIDVAELVGMLEGVTRTRRERRYLAYTVVIMFVFGLIMIGTIIGLTYAMLYSLKDTEVRVSTYMRPG</sequence>
<reference evidence="4" key="1">
    <citation type="journal article" date="2016" name="Nat. Commun.">
        <title>The Gonium pectorale genome demonstrates co-option of cell cycle regulation during the evolution of multicellularity.</title>
        <authorList>
            <person name="Hanschen E.R."/>
            <person name="Marriage T.N."/>
            <person name="Ferris P.J."/>
            <person name="Hamaji T."/>
            <person name="Toyoda A."/>
            <person name="Fujiyama A."/>
            <person name="Neme R."/>
            <person name="Noguchi H."/>
            <person name="Minakuchi Y."/>
            <person name="Suzuki M."/>
            <person name="Kawai-Toyooka H."/>
            <person name="Smith D.R."/>
            <person name="Sparks H."/>
            <person name="Anderson J."/>
            <person name="Bakaric R."/>
            <person name="Luria V."/>
            <person name="Karger A."/>
            <person name="Kirschner M.W."/>
            <person name="Durand P.M."/>
            <person name="Michod R.E."/>
            <person name="Nozaki H."/>
            <person name="Olson B.J."/>
        </authorList>
    </citation>
    <scope>NUCLEOTIDE SEQUENCE [LARGE SCALE GENOMIC DNA]</scope>
    <source>
        <strain evidence="4">NIES-2863</strain>
    </source>
</reference>
<name>A0A150GF36_GONPE</name>
<evidence type="ECO:0000313" key="3">
    <source>
        <dbReference type="EMBL" id="KXZ48471.1"/>
    </source>
</evidence>
<evidence type="ECO:0000256" key="1">
    <source>
        <dbReference type="SAM" id="Phobius"/>
    </source>
</evidence>
<organism evidence="3 4">
    <name type="scientific">Gonium pectorale</name>
    <name type="common">Green alga</name>
    <dbReference type="NCBI Taxonomy" id="33097"/>
    <lineage>
        <taxon>Eukaryota</taxon>
        <taxon>Viridiplantae</taxon>
        <taxon>Chlorophyta</taxon>
        <taxon>core chlorophytes</taxon>
        <taxon>Chlorophyceae</taxon>
        <taxon>CS clade</taxon>
        <taxon>Chlamydomonadales</taxon>
        <taxon>Volvocaceae</taxon>
        <taxon>Gonium</taxon>
    </lineage>
</organism>
<keyword evidence="1" id="KW-0812">Transmembrane</keyword>
<dbReference type="Proteomes" id="UP000075714">
    <property type="component" value="Unassembled WGS sequence"/>
</dbReference>
<keyword evidence="1" id="KW-1133">Transmembrane helix</keyword>
<feature type="domain" description="EF-hand" evidence="2">
    <location>
        <begin position="1"/>
        <end position="33"/>
    </location>
</feature>
<dbReference type="PROSITE" id="PS00018">
    <property type="entry name" value="EF_HAND_1"/>
    <property type="match status" value="1"/>
</dbReference>
<dbReference type="EMBL" id="LSYV01000028">
    <property type="protein sequence ID" value="KXZ48471.1"/>
    <property type="molecule type" value="Genomic_DNA"/>
</dbReference>
<feature type="transmembrane region" description="Helical" evidence="1">
    <location>
        <begin position="39"/>
        <end position="66"/>
    </location>
</feature>
<evidence type="ECO:0000313" key="4">
    <source>
        <dbReference type="Proteomes" id="UP000075714"/>
    </source>
</evidence>
<keyword evidence="1" id="KW-0472">Membrane</keyword>
<dbReference type="AlphaFoldDB" id="A0A150GF36"/>
<accession>A0A150GF36</accession>
<dbReference type="InterPro" id="IPR002048">
    <property type="entry name" value="EF_hand_dom"/>
</dbReference>
<comment type="caution">
    <text evidence="3">The sequence shown here is derived from an EMBL/GenBank/DDBJ whole genome shotgun (WGS) entry which is preliminary data.</text>
</comment>
<keyword evidence="4" id="KW-1185">Reference proteome</keyword>
<dbReference type="PROSITE" id="PS50222">
    <property type="entry name" value="EF_HAND_2"/>
    <property type="match status" value="1"/>
</dbReference>
<evidence type="ECO:0000259" key="2">
    <source>
        <dbReference type="PROSITE" id="PS50222"/>
    </source>
</evidence>
<protein>
    <recommendedName>
        <fullName evidence="2">EF-hand domain-containing protein</fullName>
    </recommendedName>
</protein>
<dbReference type="GO" id="GO:0005509">
    <property type="term" value="F:calcium ion binding"/>
    <property type="evidence" value="ECO:0007669"/>
    <property type="project" value="InterPro"/>
</dbReference>